<dbReference type="PANTHER" id="PTHR12828:SF3">
    <property type="entry name" value="PROTEASOME MATURATION PROTEIN"/>
    <property type="match status" value="1"/>
</dbReference>
<evidence type="ECO:0000256" key="1">
    <source>
        <dbReference type="ARBA" id="ARBA00023186"/>
    </source>
</evidence>
<dbReference type="Pfam" id="PF05348">
    <property type="entry name" value="UMP1"/>
    <property type="match status" value="1"/>
</dbReference>
<sequence length="119" mass="13710">MCASGRAVLPAELNCFSELAHTHRLPDSRLFYEDHKFHTNMQMLRNRDGLGPPLKRGMERFAARQTGRLPFLRSSNLMEHVLTGRLEDISFEDVLSQPQHDEHLHQPHIIVERAMGISL</sequence>
<keyword evidence="4" id="KW-1185">Reference proteome</keyword>
<comment type="similarity">
    <text evidence="2">Belongs to the POMP/UMP1 family.</text>
</comment>
<dbReference type="GO" id="GO:0005737">
    <property type="term" value="C:cytoplasm"/>
    <property type="evidence" value="ECO:0007669"/>
    <property type="project" value="TreeGrafter"/>
</dbReference>
<evidence type="ECO:0000256" key="2">
    <source>
        <dbReference type="ARBA" id="ARBA00043974"/>
    </source>
</evidence>
<name>B4MB00_DROVI</name>
<dbReference type="HOGENOM" id="CLU_100687_3_1_1"/>
<dbReference type="Proteomes" id="UP000008792">
    <property type="component" value="Unassembled WGS sequence"/>
</dbReference>
<organism evidence="3 4">
    <name type="scientific">Drosophila virilis</name>
    <name type="common">Fruit fly</name>
    <dbReference type="NCBI Taxonomy" id="7244"/>
    <lineage>
        <taxon>Eukaryota</taxon>
        <taxon>Metazoa</taxon>
        <taxon>Ecdysozoa</taxon>
        <taxon>Arthropoda</taxon>
        <taxon>Hexapoda</taxon>
        <taxon>Insecta</taxon>
        <taxon>Pterygota</taxon>
        <taxon>Neoptera</taxon>
        <taxon>Endopterygota</taxon>
        <taxon>Diptera</taxon>
        <taxon>Brachycera</taxon>
        <taxon>Muscomorpha</taxon>
        <taxon>Ephydroidea</taxon>
        <taxon>Drosophilidae</taxon>
        <taxon>Drosophila</taxon>
    </lineage>
</organism>
<dbReference type="InParanoid" id="B4MB00"/>
<dbReference type="PANTHER" id="PTHR12828">
    <property type="entry name" value="PROTEASOME MATURATION PROTEIN UMP1"/>
    <property type="match status" value="1"/>
</dbReference>
<gene>
    <name evidence="3" type="primary">Dvir\GJ15569</name>
    <name evidence="3" type="ORF">Dvir_GJ15569</name>
</gene>
<dbReference type="GO" id="GO:0043248">
    <property type="term" value="P:proteasome assembly"/>
    <property type="evidence" value="ECO:0007669"/>
    <property type="project" value="InterPro"/>
</dbReference>
<dbReference type="EMBL" id="CH940655">
    <property type="protein sequence ID" value="EDW66409.2"/>
    <property type="molecule type" value="Genomic_DNA"/>
</dbReference>
<dbReference type="GO" id="GO:0005634">
    <property type="term" value="C:nucleus"/>
    <property type="evidence" value="ECO:0007669"/>
    <property type="project" value="TreeGrafter"/>
</dbReference>
<dbReference type="eggNOG" id="KOG3061">
    <property type="taxonomic scope" value="Eukaryota"/>
</dbReference>
<dbReference type="InterPro" id="IPR008012">
    <property type="entry name" value="Ump1"/>
</dbReference>
<accession>B4MB00</accession>
<keyword evidence="1" id="KW-0143">Chaperone</keyword>
<proteinExistence type="inferred from homology"/>
<dbReference type="STRING" id="7244.B4MB00"/>
<evidence type="ECO:0008006" key="5">
    <source>
        <dbReference type="Google" id="ProtNLM"/>
    </source>
</evidence>
<reference evidence="3 4" key="1">
    <citation type="journal article" date="2007" name="Nature">
        <title>Evolution of genes and genomes on the Drosophila phylogeny.</title>
        <authorList>
            <consortium name="Drosophila 12 Genomes Consortium"/>
            <person name="Clark A.G."/>
            <person name="Eisen M.B."/>
            <person name="Smith D.R."/>
            <person name="Bergman C.M."/>
            <person name="Oliver B."/>
            <person name="Markow T.A."/>
            <person name="Kaufman T.C."/>
            <person name="Kellis M."/>
            <person name="Gelbart W."/>
            <person name="Iyer V.N."/>
            <person name="Pollard D.A."/>
            <person name="Sackton T.B."/>
            <person name="Larracuente A.M."/>
            <person name="Singh N.D."/>
            <person name="Abad J.P."/>
            <person name="Abt D.N."/>
            <person name="Adryan B."/>
            <person name="Aguade M."/>
            <person name="Akashi H."/>
            <person name="Anderson W.W."/>
            <person name="Aquadro C.F."/>
            <person name="Ardell D.H."/>
            <person name="Arguello R."/>
            <person name="Artieri C.G."/>
            <person name="Barbash D.A."/>
            <person name="Barker D."/>
            <person name="Barsanti P."/>
            <person name="Batterham P."/>
            <person name="Batzoglou S."/>
            <person name="Begun D."/>
            <person name="Bhutkar A."/>
            <person name="Blanco E."/>
            <person name="Bosak S.A."/>
            <person name="Bradley R.K."/>
            <person name="Brand A.D."/>
            <person name="Brent M.R."/>
            <person name="Brooks A.N."/>
            <person name="Brown R.H."/>
            <person name="Butlin R.K."/>
            <person name="Caggese C."/>
            <person name="Calvi B.R."/>
            <person name="Bernardo de Carvalho A."/>
            <person name="Caspi A."/>
            <person name="Castrezana S."/>
            <person name="Celniker S.E."/>
            <person name="Chang J.L."/>
            <person name="Chapple C."/>
            <person name="Chatterji S."/>
            <person name="Chinwalla A."/>
            <person name="Civetta A."/>
            <person name="Clifton S.W."/>
            <person name="Comeron J.M."/>
            <person name="Costello J.C."/>
            <person name="Coyne J.A."/>
            <person name="Daub J."/>
            <person name="David R.G."/>
            <person name="Delcher A.L."/>
            <person name="Delehaunty K."/>
            <person name="Do C.B."/>
            <person name="Ebling H."/>
            <person name="Edwards K."/>
            <person name="Eickbush T."/>
            <person name="Evans J.D."/>
            <person name="Filipski A."/>
            <person name="Findeiss S."/>
            <person name="Freyhult E."/>
            <person name="Fulton L."/>
            <person name="Fulton R."/>
            <person name="Garcia A.C."/>
            <person name="Gardiner A."/>
            <person name="Garfield D.A."/>
            <person name="Garvin B.E."/>
            <person name="Gibson G."/>
            <person name="Gilbert D."/>
            <person name="Gnerre S."/>
            <person name="Godfrey J."/>
            <person name="Good R."/>
            <person name="Gotea V."/>
            <person name="Gravely B."/>
            <person name="Greenberg A.J."/>
            <person name="Griffiths-Jones S."/>
            <person name="Gross S."/>
            <person name="Guigo R."/>
            <person name="Gustafson E.A."/>
            <person name="Haerty W."/>
            <person name="Hahn M.W."/>
            <person name="Halligan D.L."/>
            <person name="Halpern A.L."/>
            <person name="Halter G.M."/>
            <person name="Han M.V."/>
            <person name="Heger A."/>
            <person name="Hillier L."/>
            <person name="Hinrichs A.S."/>
            <person name="Holmes I."/>
            <person name="Hoskins R.A."/>
            <person name="Hubisz M.J."/>
            <person name="Hultmark D."/>
            <person name="Huntley M.A."/>
            <person name="Jaffe D.B."/>
            <person name="Jagadeeshan S."/>
            <person name="Jeck W.R."/>
            <person name="Johnson J."/>
            <person name="Jones C.D."/>
            <person name="Jordan W.C."/>
            <person name="Karpen G.H."/>
            <person name="Kataoka E."/>
            <person name="Keightley P.D."/>
            <person name="Kheradpour P."/>
            <person name="Kirkness E.F."/>
            <person name="Koerich L.B."/>
            <person name="Kristiansen K."/>
            <person name="Kudrna D."/>
            <person name="Kulathinal R.J."/>
            <person name="Kumar S."/>
            <person name="Kwok R."/>
            <person name="Lander E."/>
            <person name="Langley C.H."/>
            <person name="Lapoint R."/>
            <person name="Lazzaro B.P."/>
            <person name="Lee S.J."/>
            <person name="Levesque L."/>
            <person name="Li R."/>
            <person name="Lin C.F."/>
            <person name="Lin M.F."/>
            <person name="Lindblad-Toh K."/>
            <person name="Llopart A."/>
            <person name="Long M."/>
            <person name="Low L."/>
            <person name="Lozovsky E."/>
            <person name="Lu J."/>
            <person name="Luo M."/>
            <person name="Machado C.A."/>
            <person name="Makalowski W."/>
            <person name="Marzo M."/>
            <person name="Matsuda M."/>
            <person name="Matzkin L."/>
            <person name="McAllister B."/>
            <person name="McBride C.S."/>
            <person name="McKernan B."/>
            <person name="McKernan K."/>
            <person name="Mendez-Lago M."/>
            <person name="Minx P."/>
            <person name="Mollenhauer M.U."/>
            <person name="Montooth K."/>
            <person name="Mount S.M."/>
            <person name="Mu X."/>
            <person name="Myers E."/>
            <person name="Negre B."/>
            <person name="Newfeld S."/>
            <person name="Nielsen R."/>
            <person name="Noor M.A."/>
            <person name="O'Grady P."/>
            <person name="Pachter L."/>
            <person name="Papaceit M."/>
            <person name="Parisi M.J."/>
            <person name="Parisi M."/>
            <person name="Parts L."/>
            <person name="Pedersen J.S."/>
            <person name="Pesole G."/>
            <person name="Phillippy A.M."/>
            <person name="Ponting C.P."/>
            <person name="Pop M."/>
            <person name="Porcelli D."/>
            <person name="Powell J.R."/>
            <person name="Prohaska S."/>
            <person name="Pruitt K."/>
            <person name="Puig M."/>
            <person name="Quesneville H."/>
            <person name="Ram K.R."/>
            <person name="Rand D."/>
            <person name="Rasmussen M.D."/>
            <person name="Reed L.K."/>
            <person name="Reenan R."/>
            <person name="Reily A."/>
            <person name="Remington K.A."/>
            <person name="Rieger T.T."/>
            <person name="Ritchie M.G."/>
            <person name="Robin C."/>
            <person name="Rogers Y.H."/>
            <person name="Rohde C."/>
            <person name="Rozas J."/>
            <person name="Rubenfield M.J."/>
            <person name="Ruiz A."/>
            <person name="Russo S."/>
            <person name="Salzberg S.L."/>
            <person name="Sanchez-Gracia A."/>
            <person name="Saranga D.J."/>
            <person name="Sato H."/>
            <person name="Schaeffer S.W."/>
            <person name="Schatz M.C."/>
            <person name="Schlenke T."/>
            <person name="Schwartz R."/>
            <person name="Segarra C."/>
            <person name="Singh R.S."/>
            <person name="Sirot L."/>
            <person name="Sirota M."/>
            <person name="Sisneros N.B."/>
            <person name="Smith C.D."/>
            <person name="Smith T.F."/>
            <person name="Spieth J."/>
            <person name="Stage D.E."/>
            <person name="Stark A."/>
            <person name="Stephan W."/>
            <person name="Strausberg R.L."/>
            <person name="Strempel S."/>
            <person name="Sturgill D."/>
            <person name="Sutton G."/>
            <person name="Sutton G.G."/>
            <person name="Tao W."/>
            <person name="Teichmann S."/>
            <person name="Tobari Y.N."/>
            <person name="Tomimura Y."/>
            <person name="Tsolas J.M."/>
            <person name="Valente V.L."/>
            <person name="Venter E."/>
            <person name="Venter J.C."/>
            <person name="Vicario S."/>
            <person name="Vieira F.G."/>
            <person name="Vilella A.J."/>
            <person name="Villasante A."/>
            <person name="Walenz B."/>
            <person name="Wang J."/>
            <person name="Wasserman M."/>
            <person name="Watts T."/>
            <person name="Wilson D."/>
            <person name="Wilson R.K."/>
            <person name="Wing R.A."/>
            <person name="Wolfner M.F."/>
            <person name="Wong A."/>
            <person name="Wong G.K."/>
            <person name="Wu C.I."/>
            <person name="Wu G."/>
            <person name="Yamamoto D."/>
            <person name="Yang H.P."/>
            <person name="Yang S.P."/>
            <person name="Yorke J.A."/>
            <person name="Yoshida K."/>
            <person name="Zdobnov E."/>
            <person name="Zhang P."/>
            <person name="Zhang Y."/>
            <person name="Zimin A.V."/>
            <person name="Baldwin J."/>
            <person name="Abdouelleil A."/>
            <person name="Abdulkadir J."/>
            <person name="Abebe A."/>
            <person name="Abera B."/>
            <person name="Abreu J."/>
            <person name="Acer S.C."/>
            <person name="Aftuck L."/>
            <person name="Alexander A."/>
            <person name="An P."/>
            <person name="Anderson E."/>
            <person name="Anderson S."/>
            <person name="Arachi H."/>
            <person name="Azer M."/>
            <person name="Bachantsang P."/>
            <person name="Barry A."/>
            <person name="Bayul T."/>
            <person name="Berlin A."/>
            <person name="Bessette D."/>
            <person name="Bloom T."/>
            <person name="Blye J."/>
            <person name="Boguslavskiy L."/>
            <person name="Bonnet C."/>
            <person name="Boukhgalter B."/>
            <person name="Bourzgui I."/>
            <person name="Brown A."/>
            <person name="Cahill P."/>
            <person name="Channer S."/>
            <person name="Cheshatsang Y."/>
            <person name="Chuda L."/>
            <person name="Citroen M."/>
            <person name="Collymore A."/>
            <person name="Cooke P."/>
            <person name="Costello M."/>
            <person name="D'Aco K."/>
            <person name="Daza R."/>
            <person name="De Haan G."/>
            <person name="DeGray S."/>
            <person name="DeMaso C."/>
            <person name="Dhargay N."/>
            <person name="Dooley K."/>
            <person name="Dooley E."/>
            <person name="Doricent M."/>
            <person name="Dorje P."/>
            <person name="Dorjee K."/>
            <person name="Dupes A."/>
            <person name="Elong R."/>
            <person name="Falk J."/>
            <person name="Farina A."/>
            <person name="Faro S."/>
            <person name="Ferguson D."/>
            <person name="Fisher S."/>
            <person name="Foley C.D."/>
            <person name="Franke A."/>
            <person name="Friedrich D."/>
            <person name="Gadbois L."/>
            <person name="Gearin G."/>
            <person name="Gearin C.R."/>
            <person name="Giannoukos G."/>
            <person name="Goode T."/>
            <person name="Graham J."/>
            <person name="Grandbois E."/>
            <person name="Grewal S."/>
            <person name="Gyaltsen K."/>
            <person name="Hafez N."/>
            <person name="Hagos B."/>
            <person name="Hall J."/>
            <person name="Henson C."/>
            <person name="Hollinger A."/>
            <person name="Honan T."/>
            <person name="Huard M.D."/>
            <person name="Hughes L."/>
            <person name="Hurhula B."/>
            <person name="Husby M.E."/>
            <person name="Kamat A."/>
            <person name="Kanga B."/>
            <person name="Kashin S."/>
            <person name="Khazanovich D."/>
            <person name="Kisner P."/>
            <person name="Lance K."/>
            <person name="Lara M."/>
            <person name="Lee W."/>
            <person name="Lennon N."/>
            <person name="Letendre F."/>
            <person name="LeVine R."/>
            <person name="Lipovsky A."/>
            <person name="Liu X."/>
            <person name="Liu J."/>
            <person name="Liu S."/>
            <person name="Lokyitsang T."/>
            <person name="Lokyitsang Y."/>
            <person name="Lubonja R."/>
            <person name="Lui A."/>
            <person name="MacDonald P."/>
            <person name="Magnisalis V."/>
            <person name="Maru K."/>
            <person name="Matthews C."/>
            <person name="McCusker W."/>
            <person name="McDonough S."/>
            <person name="Mehta T."/>
            <person name="Meldrim J."/>
            <person name="Meneus L."/>
            <person name="Mihai O."/>
            <person name="Mihalev A."/>
            <person name="Mihova T."/>
            <person name="Mittelman R."/>
            <person name="Mlenga V."/>
            <person name="Montmayeur A."/>
            <person name="Mulrain L."/>
            <person name="Navidi A."/>
            <person name="Naylor J."/>
            <person name="Negash T."/>
            <person name="Nguyen T."/>
            <person name="Nguyen N."/>
            <person name="Nicol R."/>
            <person name="Norbu C."/>
            <person name="Norbu N."/>
            <person name="Novod N."/>
            <person name="O'Neill B."/>
            <person name="Osman S."/>
            <person name="Markiewicz E."/>
            <person name="Oyono O.L."/>
            <person name="Patti C."/>
            <person name="Phunkhang P."/>
            <person name="Pierre F."/>
            <person name="Priest M."/>
            <person name="Raghuraman S."/>
            <person name="Rege F."/>
            <person name="Reyes R."/>
            <person name="Rise C."/>
            <person name="Rogov P."/>
            <person name="Ross K."/>
            <person name="Ryan E."/>
            <person name="Settipalli S."/>
            <person name="Shea T."/>
            <person name="Sherpa N."/>
            <person name="Shi L."/>
            <person name="Shih D."/>
            <person name="Sparrow T."/>
            <person name="Spaulding J."/>
            <person name="Stalker J."/>
            <person name="Stange-Thomann N."/>
            <person name="Stavropoulos S."/>
            <person name="Stone C."/>
            <person name="Strader C."/>
            <person name="Tesfaye S."/>
            <person name="Thomson T."/>
            <person name="Thoulutsang Y."/>
            <person name="Thoulutsang D."/>
            <person name="Topham K."/>
            <person name="Topping I."/>
            <person name="Tsamla T."/>
            <person name="Vassiliev H."/>
            <person name="Vo A."/>
            <person name="Wangchuk T."/>
            <person name="Wangdi T."/>
            <person name="Weiand M."/>
            <person name="Wilkinson J."/>
            <person name="Wilson A."/>
            <person name="Yadav S."/>
            <person name="Young G."/>
            <person name="Yu Q."/>
            <person name="Zembek L."/>
            <person name="Zhong D."/>
            <person name="Zimmer A."/>
            <person name="Zwirko Z."/>
            <person name="Jaffe D.B."/>
            <person name="Alvarez P."/>
            <person name="Brockman W."/>
            <person name="Butler J."/>
            <person name="Chin C."/>
            <person name="Gnerre S."/>
            <person name="Grabherr M."/>
            <person name="Kleber M."/>
            <person name="Mauceli E."/>
            <person name="MacCallum I."/>
        </authorList>
    </citation>
    <scope>NUCLEOTIDE SEQUENCE [LARGE SCALE GENOMIC DNA]</scope>
    <source>
        <strain evidence="4">Tucson 15010-1051.87</strain>
    </source>
</reference>
<protein>
    <recommendedName>
        <fullName evidence="5">Proteasome maturation protein</fullName>
    </recommendedName>
</protein>
<dbReference type="OrthoDB" id="15001at2759"/>
<evidence type="ECO:0000313" key="4">
    <source>
        <dbReference type="Proteomes" id="UP000008792"/>
    </source>
</evidence>
<dbReference type="AlphaFoldDB" id="B4MB00"/>
<evidence type="ECO:0000313" key="3">
    <source>
        <dbReference type="EMBL" id="EDW66409.2"/>
    </source>
</evidence>